<dbReference type="InterPro" id="IPR021146">
    <property type="entry name" value="Phage_gp6-like_head-tail"/>
</dbReference>
<gene>
    <name evidence="1" type="ORF">EV667_1979</name>
</gene>
<dbReference type="Pfam" id="PF05135">
    <property type="entry name" value="Phage_connect_1"/>
    <property type="match status" value="1"/>
</dbReference>
<evidence type="ECO:0000313" key="1">
    <source>
        <dbReference type="EMBL" id="TCK27983.1"/>
    </source>
</evidence>
<accession>A0A4R1I229</accession>
<dbReference type="NCBIfam" id="TIGR01560">
    <property type="entry name" value="put_DNA_pack"/>
    <property type="match status" value="1"/>
</dbReference>
<organism evidence="1 2">
    <name type="scientific">Ancylobacter aquaticus</name>
    <dbReference type="NCBI Taxonomy" id="100"/>
    <lineage>
        <taxon>Bacteria</taxon>
        <taxon>Pseudomonadati</taxon>
        <taxon>Pseudomonadota</taxon>
        <taxon>Alphaproteobacteria</taxon>
        <taxon>Hyphomicrobiales</taxon>
        <taxon>Xanthobacteraceae</taxon>
        <taxon>Ancylobacter</taxon>
    </lineage>
</organism>
<sequence length="96" mass="10218">MEVITLAMFKEHARIDFDDDDLIAGQVVAAANDYVSGLLCADVEEPPAPAGDVVQAALLIAGHWYANRENASDGALVDIPLNAAEILANHRAWSFG</sequence>
<dbReference type="RefSeq" id="WP_131835183.1">
    <property type="nucleotide sequence ID" value="NZ_SMFY01000002.1"/>
</dbReference>
<keyword evidence="2" id="KW-1185">Reference proteome</keyword>
<evidence type="ECO:0000313" key="2">
    <source>
        <dbReference type="Proteomes" id="UP000295030"/>
    </source>
</evidence>
<name>A0A4R1I229_ANCAQ</name>
<dbReference type="Gene3D" id="1.10.3230.30">
    <property type="entry name" value="Phage gp6-like head-tail connector protein"/>
    <property type="match status" value="1"/>
</dbReference>
<dbReference type="CDD" id="cd08054">
    <property type="entry name" value="gp6"/>
    <property type="match status" value="1"/>
</dbReference>
<dbReference type="InterPro" id="IPR006450">
    <property type="entry name" value="Phage_HK97_gp6-like"/>
</dbReference>
<comment type="caution">
    <text evidence="1">The sequence shown here is derived from an EMBL/GenBank/DDBJ whole genome shotgun (WGS) entry which is preliminary data.</text>
</comment>
<reference evidence="1 2" key="1">
    <citation type="submission" date="2019-03" db="EMBL/GenBank/DDBJ databases">
        <title>Genomic Encyclopedia of Type Strains, Phase IV (KMG-IV): sequencing the most valuable type-strain genomes for metagenomic binning, comparative biology and taxonomic classification.</title>
        <authorList>
            <person name="Goeker M."/>
        </authorList>
    </citation>
    <scope>NUCLEOTIDE SEQUENCE [LARGE SCALE GENOMIC DNA]</scope>
    <source>
        <strain evidence="1 2">DSM 101</strain>
    </source>
</reference>
<dbReference type="AlphaFoldDB" id="A0A4R1I229"/>
<dbReference type="Proteomes" id="UP000295030">
    <property type="component" value="Unassembled WGS sequence"/>
</dbReference>
<proteinExistence type="predicted"/>
<dbReference type="OrthoDB" id="7307102at2"/>
<dbReference type="EMBL" id="SMFY01000002">
    <property type="protein sequence ID" value="TCK27983.1"/>
    <property type="molecule type" value="Genomic_DNA"/>
</dbReference>
<protein>
    <submittedName>
        <fullName evidence="1">Gp6-like head-tail connector protein</fullName>
    </submittedName>
</protein>